<feature type="non-terminal residue" evidence="1">
    <location>
        <position position="1"/>
    </location>
</feature>
<evidence type="ECO:0000313" key="1">
    <source>
        <dbReference type="EMBL" id="VUZ42863.1"/>
    </source>
</evidence>
<reference evidence="1 2" key="1">
    <citation type="submission" date="2019-07" db="EMBL/GenBank/DDBJ databases">
        <authorList>
            <person name="Jastrzebski P J."/>
            <person name="Paukszto L."/>
            <person name="Jastrzebski P J."/>
        </authorList>
    </citation>
    <scope>NUCLEOTIDE SEQUENCE [LARGE SCALE GENOMIC DNA]</scope>
    <source>
        <strain evidence="1 2">WMS-il1</strain>
    </source>
</reference>
<dbReference type="EMBL" id="CABIJS010000110">
    <property type="protein sequence ID" value="VUZ42863.1"/>
    <property type="molecule type" value="Genomic_DNA"/>
</dbReference>
<proteinExistence type="predicted"/>
<protein>
    <submittedName>
        <fullName evidence="1">Uncharacterized protein</fullName>
    </submittedName>
</protein>
<dbReference type="Proteomes" id="UP000321570">
    <property type="component" value="Unassembled WGS sequence"/>
</dbReference>
<name>A0A564Y8J4_HYMDI</name>
<gene>
    <name evidence="1" type="ORF">WMSIL1_LOCUS3488</name>
</gene>
<sequence>LLSLVNTQPDVKKFCCGPKSCSRPLTASVQSKNRKMIDHLPSKNRPTKIRGRHSLDAHFSENAIIIEIVPFEDVVVRTVTKMVTKMASGEKIQQDRT</sequence>
<dbReference type="AlphaFoldDB" id="A0A564Y8J4"/>
<evidence type="ECO:0000313" key="2">
    <source>
        <dbReference type="Proteomes" id="UP000321570"/>
    </source>
</evidence>
<accession>A0A564Y8J4</accession>
<organism evidence="1 2">
    <name type="scientific">Hymenolepis diminuta</name>
    <name type="common">Rat tapeworm</name>
    <dbReference type="NCBI Taxonomy" id="6216"/>
    <lineage>
        <taxon>Eukaryota</taxon>
        <taxon>Metazoa</taxon>
        <taxon>Spiralia</taxon>
        <taxon>Lophotrochozoa</taxon>
        <taxon>Platyhelminthes</taxon>
        <taxon>Cestoda</taxon>
        <taxon>Eucestoda</taxon>
        <taxon>Cyclophyllidea</taxon>
        <taxon>Hymenolepididae</taxon>
        <taxon>Hymenolepis</taxon>
    </lineage>
</organism>
<keyword evidence="2" id="KW-1185">Reference proteome</keyword>